<dbReference type="EMBL" id="BAAFJT010000014">
    <property type="protein sequence ID" value="GAB0195869.1"/>
    <property type="molecule type" value="Genomic_DNA"/>
</dbReference>
<feature type="region of interest" description="Disordered" evidence="1">
    <location>
        <begin position="1"/>
        <end position="25"/>
    </location>
</feature>
<dbReference type="AlphaFoldDB" id="A0ABC9XDV5"/>
<proteinExistence type="predicted"/>
<feature type="region of interest" description="Disordered" evidence="1">
    <location>
        <begin position="127"/>
        <end position="149"/>
    </location>
</feature>
<sequence length="163" mass="17763">MELPGGLETRDETAPTPSSPGDLEHILLTKDSPEDLNTTLSLCNDQSVPDYQVSALAYLPCYGMSCVLISPSSLTASHTSTETKESFNDGKVDAKQDEKVSYSAFSKGYFPYYRTYEELFDQPLTYGLNTEEKKPDNDGKDESEGGCAEDVGDAEKVSCKGNC</sequence>
<evidence type="ECO:0000256" key="1">
    <source>
        <dbReference type="SAM" id="MobiDB-lite"/>
    </source>
</evidence>
<organism evidence="2 3">
    <name type="scientific">Grus japonensis</name>
    <name type="common">Japanese crane</name>
    <name type="synonym">Red-crowned crane</name>
    <dbReference type="NCBI Taxonomy" id="30415"/>
    <lineage>
        <taxon>Eukaryota</taxon>
        <taxon>Metazoa</taxon>
        <taxon>Chordata</taxon>
        <taxon>Craniata</taxon>
        <taxon>Vertebrata</taxon>
        <taxon>Euteleostomi</taxon>
        <taxon>Archelosauria</taxon>
        <taxon>Archosauria</taxon>
        <taxon>Dinosauria</taxon>
        <taxon>Saurischia</taxon>
        <taxon>Theropoda</taxon>
        <taxon>Coelurosauria</taxon>
        <taxon>Aves</taxon>
        <taxon>Neognathae</taxon>
        <taxon>Neoaves</taxon>
        <taxon>Gruiformes</taxon>
        <taxon>Gruidae</taxon>
        <taxon>Grus</taxon>
    </lineage>
</organism>
<protein>
    <submittedName>
        <fullName evidence="2">Uncharacterized protein</fullName>
    </submittedName>
</protein>
<dbReference type="Proteomes" id="UP001623348">
    <property type="component" value="Unassembled WGS sequence"/>
</dbReference>
<gene>
    <name evidence="2" type="ORF">GRJ2_002052200</name>
</gene>
<comment type="caution">
    <text evidence="2">The sequence shown here is derived from an EMBL/GenBank/DDBJ whole genome shotgun (WGS) entry which is preliminary data.</text>
</comment>
<feature type="compositionally biased region" description="Basic and acidic residues" evidence="1">
    <location>
        <begin position="130"/>
        <end position="143"/>
    </location>
</feature>
<accession>A0ABC9XDV5</accession>
<reference evidence="2 3" key="1">
    <citation type="submission" date="2024-06" db="EMBL/GenBank/DDBJ databases">
        <title>The draft genome of Grus japonensis, version 3.</title>
        <authorList>
            <person name="Nabeshima K."/>
            <person name="Suzuki S."/>
            <person name="Onuma M."/>
        </authorList>
    </citation>
    <scope>NUCLEOTIDE SEQUENCE [LARGE SCALE GENOMIC DNA]</scope>
    <source>
        <strain evidence="2 3">451A</strain>
    </source>
</reference>
<name>A0ABC9XDV5_GRUJA</name>
<evidence type="ECO:0000313" key="2">
    <source>
        <dbReference type="EMBL" id="GAB0195869.1"/>
    </source>
</evidence>
<keyword evidence="3" id="KW-1185">Reference proteome</keyword>
<evidence type="ECO:0000313" key="3">
    <source>
        <dbReference type="Proteomes" id="UP001623348"/>
    </source>
</evidence>